<dbReference type="Proteomes" id="UP001201980">
    <property type="component" value="Unassembled WGS sequence"/>
</dbReference>
<feature type="domain" description="Aldehyde dehydrogenase" evidence="4">
    <location>
        <begin position="3"/>
        <end position="71"/>
    </location>
</feature>
<accession>A0AAD5WXA9</accession>
<protein>
    <recommendedName>
        <fullName evidence="2">aldehyde dehydrogenase (NAD(+))</fullName>
        <ecNumber evidence="2">1.2.1.3</ecNumber>
    </recommendedName>
</protein>
<dbReference type="InterPro" id="IPR016161">
    <property type="entry name" value="Ald_DH/histidinol_DH"/>
</dbReference>
<dbReference type="InterPro" id="IPR015590">
    <property type="entry name" value="Aldehyde_DH_dom"/>
</dbReference>
<comment type="caution">
    <text evidence="5">The sequence shown here is derived from an EMBL/GenBank/DDBJ whole genome shotgun (WGS) entry which is preliminary data.</text>
</comment>
<dbReference type="GO" id="GO:0004029">
    <property type="term" value="F:aldehyde dehydrogenase (NAD+) activity"/>
    <property type="evidence" value="ECO:0007669"/>
    <property type="project" value="UniProtKB-EC"/>
</dbReference>
<dbReference type="AlphaFoldDB" id="A0AAD5WXA9"/>
<name>A0AAD5WXA9_9PEZI</name>
<evidence type="ECO:0000313" key="5">
    <source>
        <dbReference type="EMBL" id="KAJ2906248.1"/>
    </source>
</evidence>
<reference evidence="5" key="1">
    <citation type="submission" date="2022-07" db="EMBL/GenBank/DDBJ databases">
        <title>Draft genome sequence of Zalerion maritima ATCC 34329, a (micro)plastics degrading marine fungus.</title>
        <authorList>
            <person name="Paco A."/>
            <person name="Goncalves M.F.M."/>
            <person name="Rocha-Santos T.A.P."/>
            <person name="Alves A."/>
        </authorList>
    </citation>
    <scope>NUCLEOTIDE SEQUENCE</scope>
    <source>
        <strain evidence="5">ATCC 34329</strain>
    </source>
</reference>
<proteinExistence type="inferred from homology"/>
<evidence type="ECO:0000259" key="4">
    <source>
        <dbReference type="Pfam" id="PF00171"/>
    </source>
</evidence>
<dbReference type="Gene3D" id="3.40.605.10">
    <property type="entry name" value="Aldehyde Dehydrogenase, Chain A, domain 1"/>
    <property type="match status" value="1"/>
</dbReference>
<evidence type="ECO:0000256" key="2">
    <source>
        <dbReference type="ARBA" id="ARBA00024226"/>
    </source>
</evidence>
<evidence type="ECO:0000313" key="6">
    <source>
        <dbReference type="Proteomes" id="UP001201980"/>
    </source>
</evidence>
<keyword evidence="6" id="KW-1185">Reference proteome</keyword>
<organism evidence="5 6">
    <name type="scientific">Zalerion maritima</name>
    <dbReference type="NCBI Taxonomy" id="339359"/>
    <lineage>
        <taxon>Eukaryota</taxon>
        <taxon>Fungi</taxon>
        <taxon>Dikarya</taxon>
        <taxon>Ascomycota</taxon>
        <taxon>Pezizomycotina</taxon>
        <taxon>Sordariomycetes</taxon>
        <taxon>Lulworthiomycetidae</taxon>
        <taxon>Lulworthiales</taxon>
        <taxon>Lulworthiaceae</taxon>
        <taxon>Zalerion</taxon>
    </lineage>
</organism>
<sequence>MDELTKGADFLPAVINILCGYGETCGAAIVSHLDIDKVAFVGSTAVGLHVMVVVAMSNLEKVALQLGYESKHCLQRRRS</sequence>
<gene>
    <name evidence="5" type="ORF">MKZ38_002327</name>
</gene>
<evidence type="ECO:0000256" key="3">
    <source>
        <dbReference type="ARBA" id="ARBA00049194"/>
    </source>
</evidence>
<comment type="similarity">
    <text evidence="1">Belongs to the aldehyde dehydrogenase family.</text>
</comment>
<comment type="catalytic activity">
    <reaction evidence="3">
        <text>an aldehyde + NAD(+) + H2O = a carboxylate + NADH + 2 H(+)</text>
        <dbReference type="Rhea" id="RHEA:16185"/>
        <dbReference type="ChEBI" id="CHEBI:15377"/>
        <dbReference type="ChEBI" id="CHEBI:15378"/>
        <dbReference type="ChEBI" id="CHEBI:17478"/>
        <dbReference type="ChEBI" id="CHEBI:29067"/>
        <dbReference type="ChEBI" id="CHEBI:57540"/>
        <dbReference type="ChEBI" id="CHEBI:57945"/>
        <dbReference type="EC" id="1.2.1.3"/>
    </reaction>
</comment>
<dbReference type="PANTHER" id="PTHR11699">
    <property type="entry name" value="ALDEHYDE DEHYDROGENASE-RELATED"/>
    <property type="match status" value="1"/>
</dbReference>
<dbReference type="SUPFAM" id="SSF53720">
    <property type="entry name" value="ALDH-like"/>
    <property type="match status" value="1"/>
</dbReference>
<dbReference type="InterPro" id="IPR016162">
    <property type="entry name" value="Ald_DH_N"/>
</dbReference>
<dbReference type="Pfam" id="PF00171">
    <property type="entry name" value="Aldedh"/>
    <property type="match status" value="1"/>
</dbReference>
<dbReference type="EC" id="1.2.1.3" evidence="2"/>
<dbReference type="EMBL" id="JAKWBI020000016">
    <property type="protein sequence ID" value="KAJ2906248.1"/>
    <property type="molecule type" value="Genomic_DNA"/>
</dbReference>
<evidence type="ECO:0000256" key="1">
    <source>
        <dbReference type="ARBA" id="ARBA00009986"/>
    </source>
</evidence>